<evidence type="ECO:0000256" key="1">
    <source>
        <dbReference type="ARBA" id="ARBA00006196"/>
    </source>
</evidence>
<evidence type="ECO:0000313" key="5">
    <source>
        <dbReference type="Proteomes" id="UP000694924"/>
    </source>
</evidence>
<reference evidence="6" key="1">
    <citation type="submission" date="2025-08" db="UniProtKB">
        <authorList>
            <consortium name="RefSeq"/>
        </authorList>
    </citation>
    <scope>IDENTIFICATION</scope>
    <source>
        <tissue evidence="6">Whole body</tissue>
    </source>
</reference>
<keyword evidence="4" id="KW-0175">Coiled coil</keyword>
<dbReference type="Proteomes" id="UP000694924">
    <property type="component" value="Unplaced"/>
</dbReference>
<sequence length="90" mass="10473">MILLITKMDQAAHMNSISKTCNEFKKQYDSCFHVWFSEKFLEGDKNDSTCAKLLGVYQQCLKEAMKEQNIELKEIEENHLGTEKEKKQPG</sequence>
<evidence type="ECO:0000313" key="6">
    <source>
        <dbReference type="RefSeq" id="XP_015174320.1"/>
    </source>
</evidence>
<keyword evidence="2" id="KW-1015">Disulfide bond</keyword>
<comment type="catalytic activity">
    <reaction evidence="3">
        <text>a 1,2-diacyl-sn-glycero-3-phosphate(in) = a 1,2-diacyl-sn-glycero-3-phosphate(out)</text>
        <dbReference type="Rhea" id="RHEA:36435"/>
        <dbReference type="ChEBI" id="CHEBI:58608"/>
    </reaction>
</comment>
<evidence type="ECO:0000256" key="2">
    <source>
        <dbReference type="ARBA" id="ARBA00023157"/>
    </source>
</evidence>
<dbReference type="PANTHER" id="PTHR46403:SF1">
    <property type="entry name" value="TP53-REGULATED INHIBITOR OF APOPTOSIS 1"/>
    <property type="match status" value="1"/>
</dbReference>
<dbReference type="InterPro" id="IPR007918">
    <property type="entry name" value="MDM35_apoptosis"/>
</dbReference>
<keyword evidence="5" id="KW-1185">Reference proteome</keyword>
<accession>A0ABM1I283</accession>
<organism evidence="5 6">
    <name type="scientific">Polistes dominula</name>
    <name type="common">European paper wasp</name>
    <name type="synonym">Vespa dominula</name>
    <dbReference type="NCBI Taxonomy" id="743375"/>
    <lineage>
        <taxon>Eukaryota</taxon>
        <taxon>Metazoa</taxon>
        <taxon>Ecdysozoa</taxon>
        <taxon>Arthropoda</taxon>
        <taxon>Hexapoda</taxon>
        <taxon>Insecta</taxon>
        <taxon>Pterygota</taxon>
        <taxon>Neoptera</taxon>
        <taxon>Endopterygota</taxon>
        <taxon>Hymenoptera</taxon>
        <taxon>Apocrita</taxon>
        <taxon>Aculeata</taxon>
        <taxon>Vespoidea</taxon>
        <taxon>Vespidae</taxon>
        <taxon>Polistinae</taxon>
        <taxon>Polistini</taxon>
        <taxon>Polistes</taxon>
    </lineage>
</organism>
<dbReference type="GeneID" id="107065287"/>
<gene>
    <name evidence="6" type="primary">LOC107065287</name>
</gene>
<name>A0ABM1I283_POLDO</name>
<dbReference type="Pfam" id="PF05254">
    <property type="entry name" value="UPF0203"/>
    <property type="match status" value="1"/>
</dbReference>
<evidence type="ECO:0000256" key="3">
    <source>
        <dbReference type="ARBA" id="ARBA00023706"/>
    </source>
</evidence>
<dbReference type="PROSITE" id="PS51808">
    <property type="entry name" value="CHCH"/>
    <property type="match status" value="1"/>
</dbReference>
<proteinExistence type="inferred from homology"/>
<dbReference type="RefSeq" id="XP_015174320.1">
    <property type="nucleotide sequence ID" value="XM_015318834.1"/>
</dbReference>
<evidence type="ECO:0000256" key="4">
    <source>
        <dbReference type="SAM" id="Coils"/>
    </source>
</evidence>
<dbReference type="PANTHER" id="PTHR46403">
    <property type="entry name" value="TP53-REGULATED INHIBITOR OF APOPTOSIS 1"/>
    <property type="match status" value="1"/>
</dbReference>
<comment type="similarity">
    <text evidence="1">Belongs to the TRIAP1/MDM35 family.</text>
</comment>
<protein>
    <submittedName>
        <fullName evidence="6">TP53-regulated inhibitor of apoptosis 1-like isoform X1</fullName>
    </submittedName>
</protein>
<feature type="coiled-coil region" evidence="4">
    <location>
        <begin position="58"/>
        <end position="85"/>
    </location>
</feature>